<dbReference type="Gene3D" id="3.40.250.10">
    <property type="entry name" value="Rhodanese-like domain"/>
    <property type="match status" value="1"/>
</dbReference>
<dbReference type="InterPro" id="IPR036873">
    <property type="entry name" value="Rhodanese-like_dom_sf"/>
</dbReference>
<dbReference type="SMART" id="SM00450">
    <property type="entry name" value="RHOD"/>
    <property type="match status" value="1"/>
</dbReference>
<dbReference type="Proteomes" id="UP000266089">
    <property type="component" value="Unassembled WGS sequence"/>
</dbReference>
<feature type="domain" description="Rhodanese" evidence="1">
    <location>
        <begin position="14"/>
        <end position="99"/>
    </location>
</feature>
<dbReference type="InterPro" id="IPR001763">
    <property type="entry name" value="Rhodanese-like_dom"/>
</dbReference>
<dbReference type="CDD" id="cd00158">
    <property type="entry name" value="RHOD"/>
    <property type="match status" value="1"/>
</dbReference>
<evidence type="ECO:0000313" key="3">
    <source>
        <dbReference type="Proteomes" id="UP000266089"/>
    </source>
</evidence>
<protein>
    <submittedName>
        <fullName evidence="2">Thiosulfate sulfurtransferase GlpE</fullName>
        <ecNumber evidence="2">2.8.1.1</ecNumber>
    </submittedName>
</protein>
<dbReference type="InterPro" id="IPR050229">
    <property type="entry name" value="GlpE_sulfurtransferase"/>
</dbReference>
<dbReference type="SUPFAM" id="SSF52821">
    <property type="entry name" value="Rhodanese/Cell cycle control phosphatase"/>
    <property type="match status" value="1"/>
</dbReference>
<gene>
    <name evidence="2" type="primary">glpE_2</name>
    <name evidence="2" type="ORF">Mcate_00062</name>
</gene>
<sequence>MMQDVFPSELSLWQKRGALLLDVRSPEEFASGHIPGSRNLPLEQLLEALDTLKSPVVTICATGSRAGLAAEVLGYEGLEVGKLVGGIQGYAAQGYPLERTATLVAEVPFKPEEAPCS</sequence>
<dbReference type="RefSeq" id="WP_245391960.1">
    <property type="nucleotide sequence ID" value="NZ_JBHSXZ010000016.1"/>
</dbReference>
<dbReference type="PROSITE" id="PS50206">
    <property type="entry name" value="RHODANESE_3"/>
    <property type="match status" value="1"/>
</dbReference>
<organism evidence="2 3">
    <name type="scientific">Meiothermus taiwanensis</name>
    <dbReference type="NCBI Taxonomy" id="172827"/>
    <lineage>
        <taxon>Bacteria</taxon>
        <taxon>Thermotogati</taxon>
        <taxon>Deinococcota</taxon>
        <taxon>Deinococci</taxon>
        <taxon>Thermales</taxon>
        <taxon>Thermaceae</taxon>
        <taxon>Meiothermus</taxon>
    </lineage>
</organism>
<proteinExistence type="predicted"/>
<name>A0A399ECR2_9DEIN</name>
<dbReference type="AlphaFoldDB" id="A0A399ECR2"/>
<comment type="caution">
    <text evidence="2">The sequence shown here is derived from an EMBL/GenBank/DDBJ whole genome shotgun (WGS) entry which is preliminary data.</text>
</comment>
<dbReference type="Pfam" id="PF00581">
    <property type="entry name" value="Rhodanese"/>
    <property type="match status" value="1"/>
</dbReference>
<reference evidence="2 3" key="1">
    <citation type="submission" date="2018-08" db="EMBL/GenBank/DDBJ databases">
        <title>Meiothermus cateniformans JCM 15151 genome sequencing project.</title>
        <authorList>
            <person name="Da Costa M.S."/>
            <person name="Albuquerque L."/>
            <person name="Raposo P."/>
            <person name="Froufe H.J.C."/>
            <person name="Barroso C.S."/>
            <person name="Egas C."/>
        </authorList>
    </citation>
    <scope>NUCLEOTIDE SEQUENCE [LARGE SCALE GENOMIC DNA]</scope>
    <source>
        <strain evidence="2 3">JCM 15151</strain>
    </source>
</reference>
<evidence type="ECO:0000313" key="2">
    <source>
        <dbReference type="EMBL" id="RIH80091.1"/>
    </source>
</evidence>
<keyword evidence="2" id="KW-0808">Transferase</keyword>
<dbReference type="PANTHER" id="PTHR43031:SF1">
    <property type="entry name" value="PYRIDINE NUCLEOTIDE-DISULPHIDE OXIDOREDUCTASE"/>
    <property type="match status" value="1"/>
</dbReference>
<dbReference type="PANTHER" id="PTHR43031">
    <property type="entry name" value="FAD-DEPENDENT OXIDOREDUCTASE"/>
    <property type="match status" value="1"/>
</dbReference>
<evidence type="ECO:0000259" key="1">
    <source>
        <dbReference type="PROSITE" id="PS50206"/>
    </source>
</evidence>
<dbReference type="EC" id="2.8.1.1" evidence="2"/>
<dbReference type="GO" id="GO:0004792">
    <property type="term" value="F:thiosulfate-cyanide sulfurtransferase activity"/>
    <property type="evidence" value="ECO:0007669"/>
    <property type="project" value="UniProtKB-EC"/>
</dbReference>
<accession>A0A399ECR2</accession>
<dbReference type="EMBL" id="QWKX01000001">
    <property type="protein sequence ID" value="RIH80091.1"/>
    <property type="molecule type" value="Genomic_DNA"/>
</dbReference>